<sequence length="146" mass="16251">MLWGFSILMCSTWVLHLADTAPAISKSRQFIAPLPGYIPVYIRPGDTPLEDINLDLAEAFEIYAAKHGRFNFGRSSKVAEIEKTDISEVKLEEEENNQLVPVNKPKETVINLNDLSLGVPVAISLPDLPEPTTYVHIQKIPRKPAS</sequence>
<feature type="chain" id="PRO_5043463816" evidence="1">
    <location>
        <begin position="21"/>
        <end position="146"/>
    </location>
</feature>
<proteinExistence type="predicted"/>
<accession>A0AAW1V7J1</accession>
<evidence type="ECO:0000313" key="3">
    <source>
        <dbReference type="Proteomes" id="UP001431783"/>
    </source>
</evidence>
<dbReference type="AlphaFoldDB" id="A0AAW1V7J1"/>
<evidence type="ECO:0000256" key="1">
    <source>
        <dbReference type="SAM" id="SignalP"/>
    </source>
</evidence>
<organism evidence="2 3">
    <name type="scientific">Henosepilachna vigintioctopunctata</name>
    <dbReference type="NCBI Taxonomy" id="420089"/>
    <lineage>
        <taxon>Eukaryota</taxon>
        <taxon>Metazoa</taxon>
        <taxon>Ecdysozoa</taxon>
        <taxon>Arthropoda</taxon>
        <taxon>Hexapoda</taxon>
        <taxon>Insecta</taxon>
        <taxon>Pterygota</taxon>
        <taxon>Neoptera</taxon>
        <taxon>Endopterygota</taxon>
        <taxon>Coleoptera</taxon>
        <taxon>Polyphaga</taxon>
        <taxon>Cucujiformia</taxon>
        <taxon>Coccinelloidea</taxon>
        <taxon>Coccinellidae</taxon>
        <taxon>Epilachninae</taxon>
        <taxon>Epilachnini</taxon>
        <taxon>Henosepilachna</taxon>
    </lineage>
</organism>
<evidence type="ECO:0000313" key="2">
    <source>
        <dbReference type="EMBL" id="KAK9889515.1"/>
    </source>
</evidence>
<gene>
    <name evidence="2" type="ORF">WA026_004797</name>
</gene>
<keyword evidence="1" id="KW-0732">Signal</keyword>
<dbReference type="EMBL" id="JARQZJ010000122">
    <property type="protein sequence ID" value="KAK9889515.1"/>
    <property type="molecule type" value="Genomic_DNA"/>
</dbReference>
<protein>
    <submittedName>
        <fullName evidence="2">Uncharacterized protein</fullName>
    </submittedName>
</protein>
<keyword evidence="3" id="KW-1185">Reference proteome</keyword>
<name>A0AAW1V7J1_9CUCU</name>
<dbReference type="Proteomes" id="UP001431783">
    <property type="component" value="Unassembled WGS sequence"/>
</dbReference>
<reference evidence="2 3" key="1">
    <citation type="submission" date="2023-03" db="EMBL/GenBank/DDBJ databases">
        <title>Genome insight into feeding habits of ladybird beetles.</title>
        <authorList>
            <person name="Li H.-S."/>
            <person name="Huang Y.-H."/>
            <person name="Pang H."/>
        </authorList>
    </citation>
    <scope>NUCLEOTIDE SEQUENCE [LARGE SCALE GENOMIC DNA]</scope>
    <source>
        <strain evidence="2">SYSU_2023b</strain>
        <tissue evidence="2">Whole body</tissue>
    </source>
</reference>
<comment type="caution">
    <text evidence="2">The sequence shown here is derived from an EMBL/GenBank/DDBJ whole genome shotgun (WGS) entry which is preliminary data.</text>
</comment>
<feature type="signal peptide" evidence="1">
    <location>
        <begin position="1"/>
        <end position="20"/>
    </location>
</feature>